<dbReference type="Proteomes" id="UP000066284">
    <property type="component" value="Chromosome 1"/>
</dbReference>
<gene>
    <name evidence="1" type="ORF">NITINOP_0424</name>
</gene>
<keyword evidence="2" id="KW-1185">Reference proteome</keyword>
<proteinExistence type="predicted"/>
<accession>A0A0S4KQE1</accession>
<dbReference type="KEGG" id="nio:NITINOP_0424"/>
<evidence type="ECO:0000313" key="2">
    <source>
        <dbReference type="Proteomes" id="UP000066284"/>
    </source>
</evidence>
<dbReference type="EMBL" id="LN885086">
    <property type="protein sequence ID" value="CUQ65400.1"/>
    <property type="molecule type" value="Genomic_DNA"/>
</dbReference>
<sequence>MIKNVFYLRATTLTLYCSFPQSTSSIVNSHCI</sequence>
<evidence type="ECO:0000313" key="1">
    <source>
        <dbReference type="EMBL" id="CUQ65400.1"/>
    </source>
</evidence>
<organism evidence="1 2">
    <name type="scientific">Candidatus Nitrospira inopinata</name>
    <dbReference type="NCBI Taxonomy" id="1715989"/>
    <lineage>
        <taxon>Bacteria</taxon>
        <taxon>Pseudomonadati</taxon>
        <taxon>Nitrospirota</taxon>
        <taxon>Nitrospiria</taxon>
        <taxon>Nitrospirales</taxon>
        <taxon>Nitrospiraceae</taxon>
        <taxon>Nitrospira</taxon>
    </lineage>
</organism>
<dbReference type="AlphaFoldDB" id="A0A0S4KQE1"/>
<reference evidence="2" key="1">
    <citation type="submission" date="2015-09" db="EMBL/GenBank/DDBJ databases">
        <authorList>
            <person name="Daims H."/>
        </authorList>
    </citation>
    <scope>NUCLEOTIDE SEQUENCE [LARGE SCALE GENOMIC DNA]</scope>
</reference>
<name>A0A0S4KQE1_9BACT</name>
<protein>
    <submittedName>
        <fullName evidence="1">Uncharacterized protein</fullName>
    </submittedName>
</protein>